<dbReference type="InterPro" id="IPR000408">
    <property type="entry name" value="Reg_chr_condens"/>
</dbReference>
<feature type="repeat" description="RCC1" evidence="3">
    <location>
        <begin position="196"/>
        <end position="250"/>
    </location>
</feature>
<organism evidence="5 6">
    <name type="scientific">Dermatophagoides pteronyssinus</name>
    <name type="common">European house dust mite</name>
    <dbReference type="NCBI Taxonomy" id="6956"/>
    <lineage>
        <taxon>Eukaryota</taxon>
        <taxon>Metazoa</taxon>
        <taxon>Ecdysozoa</taxon>
        <taxon>Arthropoda</taxon>
        <taxon>Chelicerata</taxon>
        <taxon>Arachnida</taxon>
        <taxon>Acari</taxon>
        <taxon>Acariformes</taxon>
        <taxon>Sarcoptiformes</taxon>
        <taxon>Astigmata</taxon>
        <taxon>Psoroptidia</taxon>
        <taxon>Analgoidea</taxon>
        <taxon>Pyroglyphidae</taxon>
        <taxon>Dermatophagoidinae</taxon>
        <taxon>Dermatophagoides</taxon>
    </lineage>
</organism>
<sequence>MKIIPTDTWVDIELFQNDLKDIDQEFITSIVSIFKITAIKKEIGFLFIANNNATYVYGCEICKWLSLQHDPKRPQQINILNDKKIIQVDSGNEFVVVLTDDGLVYLASSDDSEWQTYNTLQLISTGDDRFEMIACGQNHLLLLRQDGTVFALGDNNYGQLTGNSDSAYDTVVNTGLNNVKIIACGGGHSLALTNTNEIYSWGWNMYGQLGLGDTNERRKPSLVSFPYDSFESPIKNIVAGAWHSLFLLEDGQIFGCGYGQHPINDNEQDAKVPTKIPIENVQSVACKNSFLFSLALDHSSHYYQWGRKNNKKSVPLEKLDGQLKSFAAASAIVNKSPITFGLTSTFYTYESNNPLSFIELFNNPDNYDVEFIIGDKRILACKCYLKISSKYYSQMFSGDWQESNNRVVIDAYSYDVYYSYLRMLHTGQIQINQFNIAEFIDLANCYCDEQLMKHCKAFIRMDLNEWTLFTYLPLISKYKLGEISLSDLL</sequence>
<dbReference type="InterPro" id="IPR000210">
    <property type="entry name" value="BTB/POZ_dom"/>
</dbReference>
<dbReference type="CDD" id="cd18298">
    <property type="entry name" value="BTB_POZ_RCBTB1_2"/>
    <property type="match status" value="1"/>
</dbReference>
<evidence type="ECO:0000313" key="6">
    <source>
        <dbReference type="Proteomes" id="UP000887458"/>
    </source>
</evidence>
<evidence type="ECO:0000259" key="4">
    <source>
        <dbReference type="PROSITE" id="PS50097"/>
    </source>
</evidence>
<comment type="caution">
    <text evidence="5">The sequence shown here is derived from an EMBL/GenBank/DDBJ whole genome shotgun (WGS) entry which is preliminary data.</text>
</comment>
<dbReference type="SUPFAM" id="SSF50985">
    <property type="entry name" value="RCC1/BLIP-II"/>
    <property type="match status" value="1"/>
</dbReference>
<feature type="domain" description="BTB" evidence="4">
    <location>
        <begin position="367"/>
        <end position="433"/>
    </location>
</feature>
<dbReference type="SUPFAM" id="SSF54695">
    <property type="entry name" value="POZ domain"/>
    <property type="match status" value="1"/>
</dbReference>
<evidence type="ECO:0000313" key="5">
    <source>
        <dbReference type="EMBL" id="KAH9414299.1"/>
    </source>
</evidence>
<gene>
    <name evidence="5" type="primary">RCBTB1_8</name>
    <name evidence="5" type="ORF">DERP_008498</name>
</gene>
<dbReference type="PROSITE" id="PS50097">
    <property type="entry name" value="BTB"/>
    <property type="match status" value="1"/>
</dbReference>
<reference evidence="5 6" key="2">
    <citation type="journal article" date="2022" name="Mol. Biol. Evol.">
        <title>Comparative Genomics Reveals Insights into the Divergent Evolution of Astigmatic Mites and Household Pest Adaptations.</title>
        <authorList>
            <person name="Xiong Q."/>
            <person name="Wan A.T."/>
            <person name="Liu X."/>
            <person name="Fung C.S."/>
            <person name="Xiao X."/>
            <person name="Malainual N."/>
            <person name="Hou J."/>
            <person name="Wang L."/>
            <person name="Wang M."/>
            <person name="Yang K.Y."/>
            <person name="Cui Y."/>
            <person name="Leung E.L."/>
            <person name="Nong W."/>
            <person name="Shin S.K."/>
            <person name="Au S.W."/>
            <person name="Jeong K.Y."/>
            <person name="Chew F.T."/>
            <person name="Hui J.H."/>
            <person name="Leung T.F."/>
            <person name="Tungtrongchitr A."/>
            <person name="Zhong N."/>
            <person name="Liu Z."/>
            <person name="Tsui S.K."/>
        </authorList>
    </citation>
    <scope>NUCLEOTIDE SEQUENCE [LARGE SCALE GENOMIC DNA]</scope>
    <source>
        <strain evidence="5">Derp</strain>
    </source>
</reference>
<dbReference type="InterPro" id="IPR011333">
    <property type="entry name" value="SKP1/BTB/POZ_sf"/>
</dbReference>
<feature type="repeat" description="RCC1" evidence="3">
    <location>
        <begin position="147"/>
        <end position="195"/>
    </location>
</feature>
<proteinExistence type="predicted"/>
<dbReference type="Gene3D" id="2.130.10.30">
    <property type="entry name" value="Regulator of chromosome condensation 1/beta-lactamase-inhibitor protein II"/>
    <property type="match status" value="1"/>
</dbReference>
<dbReference type="PROSITE" id="PS00626">
    <property type="entry name" value="RCC1_2"/>
    <property type="match status" value="2"/>
</dbReference>
<protein>
    <submittedName>
        <fullName evidence="5">RCC1 and BTB domain-containing protein 1</fullName>
    </submittedName>
</protein>
<dbReference type="Proteomes" id="UP000887458">
    <property type="component" value="Unassembled WGS sequence"/>
</dbReference>
<accession>A0ABQ8IVF1</accession>
<evidence type="ECO:0000256" key="1">
    <source>
        <dbReference type="ARBA" id="ARBA00022658"/>
    </source>
</evidence>
<keyword evidence="2" id="KW-0677">Repeat</keyword>
<dbReference type="EMBL" id="NJHN03000112">
    <property type="protein sequence ID" value="KAH9414299.1"/>
    <property type="molecule type" value="Genomic_DNA"/>
</dbReference>
<dbReference type="Pfam" id="PF00651">
    <property type="entry name" value="BTB"/>
    <property type="match status" value="1"/>
</dbReference>
<reference evidence="5 6" key="1">
    <citation type="journal article" date="2018" name="J. Allergy Clin. Immunol.">
        <title>High-quality assembly of Dermatophagoides pteronyssinus genome and transcriptome reveals a wide range of novel allergens.</title>
        <authorList>
            <person name="Liu X.Y."/>
            <person name="Yang K.Y."/>
            <person name="Wang M.Q."/>
            <person name="Kwok J.S."/>
            <person name="Zeng X."/>
            <person name="Yang Z."/>
            <person name="Xiao X.J."/>
            <person name="Lau C.P."/>
            <person name="Li Y."/>
            <person name="Huang Z.M."/>
            <person name="Ba J.G."/>
            <person name="Yim A.K."/>
            <person name="Ouyang C.Y."/>
            <person name="Ngai S.M."/>
            <person name="Chan T.F."/>
            <person name="Leung E.L."/>
            <person name="Liu L."/>
            <person name="Liu Z.G."/>
            <person name="Tsui S.K."/>
        </authorList>
    </citation>
    <scope>NUCLEOTIDE SEQUENCE [LARGE SCALE GENOMIC DNA]</scope>
    <source>
        <strain evidence="5">Derp</strain>
    </source>
</reference>
<dbReference type="InterPro" id="IPR009091">
    <property type="entry name" value="RCC1/BLIP-II"/>
</dbReference>
<dbReference type="Gene3D" id="3.30.710.10">
    <property type="entry name" value="Potassium Channel Kv1.1, Chain A"/>
    <property type="match status" value="1"/>
</dbReference>
<dbReference type="PANTHER" id="PTHR45982:SF1">
    <property type="entry name" value="REGULATOR OF CHROMOSOME CONDENSATION"/>
    <property type="match status" value="1"/>
</dbReference>
<keyword evidence="6" id="KW-1185">Reference proteome</keyword>
<dbReference type="InterPro" id="IPR051553">
    <property type="entry name" value="Ran_GTPase-activating"/>
</dbReference>
<name>A0ABQ8IVF1_DERPT</name>
<dbReference type="PANTHER" id="PTHR45982">
    <property type="entry name" value="REGULATOR OF CHROMOSOME CONDENSATION"/>
    <property type="match status" value="1"/>
</dbReference>
<dbReference type="InterPro" id="IPR058923">
    <property type="entry name" value="RCC1-like_dom"/>
</dbReference>
<keyword evidence="1" id="KW-0344">Guanine-nucleotide releasing factor</keyword>
<dbReference type="SMART" id="SM00225">
    <property type="entry name" value="BTB"/>
    <property type="match status" value="1"/>
</dbReference>
<dbReference type="Pfam" id="PF25390">
    <property type="entry name" value="WD40_RLD"/>
    <property type="match status" value="1"/>
</dbReference>
<dbReference type="PROSITE" id="PS50012">
    <property type="entry name" value="RCC1_3"/>
    <property type="match status" value="2"/>
</dbReference>
<evidence type="ECO:0000256" key="3">
    <source>
        <dbReference type="PROSITE-ProRule" id="PRU00235"/>
    </source>
</evidence>
<evidence type="ECO:0000256" key="2">
    <source>
        <dbReference type="ARBA" id="ARBA00022737"/>
    </source>
</evidence>